<proteinExistence type="predicted"/>
<reference evidence="1 2" key="1">
    <citation type="submission" date="2021-06" db="EMBL/GenBank/DDBJ databases">
        <title>Caerostris extrusa draft genome.</title>
        <authorList>
            <person name="Kono N."/>
            <person name="Arakawa K."/>
        </authorList>
    </citation>
    <scope>NUCLEOTIDE SEQUENCE [LARGE SCALE GENOMIC DNA]</scope>
</reference>
<accession>A0AAV4U0T9</accession>
<evidence type="ECO:0000313" key="1">
    <source>
        <dbReference type="EMBL" id="GIY51393.1"/>
    </source>
</evidence>
<dbReference type="Proteomes" id="UP001054945">
    <property type="component" value="Unassembled WGS sequence"/>
</dbReference>
<organism evidence="1 2">
    <name type="scientific">Caerostris extrusa</name>
    <name type="common">Bark spider</name>
    <name type="synonym">Caerostris bankana</name>
    <dbReference type="NCBI Taxonomy" id="172846"/>
    <lineage>
        <taxon>Eukaryota</taxon>
        <taxon>Metazoa</taxon>
        <taxon>Ecdysozoa</taxon>
        <taxon>Arthropoda</taxon>
        <taxon>Chelicerata</taxon>
        <taxon>Arachnida</taxon>
        <taxon>Araneae</taxon>
        <taxon>Araneomorphae</taxon>
        <taxon>Entelegynae</taxon>
        <taxon>Araneoidea</taxon>
        <taxon>Araneidae</taxon>
        <taxon>Caerostris</taxon>
    </lineage>
</organism>
<comment type="caution">
    <text evidence="1">The sequence shown here is derived from an EMBL/GenBank/DDBJ whole genome shotgun (WGS) entry which is preliminary data.</text>
</comment>
<name>A0AAV4U0T9_CAEEX</name>
<dbReference type="AlphaFoldDB" id="A0AAV4U0T9"/>
<keyword evidence="2" id="KW-1185">Reference proteome</keyword>
<dbReference type="EMBL" id="BPLR01012100">
    <property type="protein sequence ID" value="GIY51393.1"/>
    <property type="molecule type" value="Genomic_DNA"/>
</dbReference>
<protein>
    <submittedName>
        <fullName evidence="1">Uncharacterized protein</fullName>
    </submittedName>
</protein>
<sequence>MKERGNAVYDAEEILQFEMWVKWEERKKSQRLLFKQAEKYAAFKQRDRWLLSETLSPSCRKDRWNALWLAVALGKEGRQCATVTRFAFLRSGYTRLFHFHLRYYRDYFHITPGDCSNLYCTIKMKTYARSNYFYKQRDKNKCDLLSNILKFINQVYESF</sequence>
<evidence type="ECO:0000313" key="2">
    <source>
        <dbReference type="Proteomes" id="UP001054945"/>
    </source>
</evidence>
<gene>
    <name evidence="1" type="ORF">CEXT_165781</name>
</gene>